<comment type="subcellular location">
    <subcellularLocation>
        <location evidence="2">Cytoplasm</location>
    </subcellularLocation>
</comment>
<evidence type="ECO:0000256" key="10">
    <source>
        <dbReference type="ARBA" id="ARBA00022691"/>
    </source>
</evidence>
<dbReference type="GO" id="GO:0005829">
    <property type="term" value="C:cytosol"/>
    <property type="evidence" value="ECO:0007669"/>
    <property type="project" value="TreeGrafter"/>
</dbReference>
<name>A0A2H4ZP47_9EUKA</name>
<keyword evidence="16" id="KW-0934">Plastid</keyword>
<protein>
    <recommendedName>
        <fullName evidence="6">tRNA (guanine-N(1)-)-methyltransferase</fullName>
        <ecNumber evidence="5">2.1.1.228</ecNumber>
    </recommendedName>
    <alternativeName>
        <fullName evidence="12">M1G-methyltransferase</fullName>
    </alternativeName>
    <alternativeName>
        <fullName evidence="13">tRNA [GM37] methyltransferase</fullName>
    </alternativeName>
</protein>
<dbReference type="InterPro" id="IPR016009">
    <property type="entry name" value="tRNA_MeTrfase_TRMD/TRM10"/>
</dbReference>
<reference evidence="16" key="1">
    <citation type="submission" date="2017-10" db="EMBL/GenBank/DDBJ databases">
        <title>Paulinella longichromatophora chromatophore genome.</title>
        <authorList>
            <person name="Lhee D."/>
            <person name="Yoon H.S."/>
        </authorList>
    </citation>
    <scope>NUCLEOTIDE SEQUENCE</scope>
</reference>
<evidence type="ECO:0000259" key="15">
    <source>
        <dbReference type="Pfam" id="PF01746"/>
    </source>
</evidence>
<dbReference type="PANTHER" id="PTHR46417:SF1">
    <property type="entry name" value="TRNA (GUANINE-N(1)-)-METHYLTRANSFERASE"/>
    <property type="match status" value="1"/>
</dbReference>
<dbReference type="InterPro" id="IPR002649">
    <property type="entry name" value="tRNA_m1G_MeTrfase_TrmD"/>
</dbReference>
<organism evidence="16">
    <name type="scientific">Paulinella longichromatophora</name>
    <dbReference type="NCBI Taxonomy" id="1708747"/>
    <lineage>
        <taxon>Eukaryota</taxon>
        <taxon>Sar</taxon>
        <taxon>Rhizaria</taxon>
        <taxon>Cercozoa</taxon>
        <taxon>Imbricatea</taxon>
        <taxon>Silicofilosea</taxon>
        <taxon>Euglyphida</taxon>
        <taxon>Paulinellidae</taxon>
        <taxon>Paulinella</taxon>
    </lineage>
</organism>
<dbReference type="Pfam" id="PF01746">
    <property type="entry name" value="tRNA_m1G_MT"/>
    <property type="match status" value="1"/>
</dbReference>
<evidence type="ECO:0000256" key="11">
    <source>
        <dbReference type="ARBA" id="ARBA00022694"/>
    </source>
</evidence>
<geneLocation type="plastid" evidence="16"/>
<comment type="catalytic activity">
    <reaction evidence="14">
        <text>guanosine(37) in tRNA + S-adenosyl-L-methionine = N(1)-methylguanosine(37) in tRNA + S-adenosyl-L-homocysteine + H(+)</text>
        <dbReference type="Rhea" id="RHEA:36899"/>
        <dbReference type="Rhea" id="RHEA-COMP:10145"/>
        <dbReference type="Rhea" id="RHEA-COMP:10147"/>
        <dbReference type="ChEBI" id="CHEBI:15378"/>
        <dbReference type="ChEBI" id="CHEBI:57856"/>
        <dbReference type="ChEBI" id="CHEBI:59789"/>
        <dbReference type="ChEBI" id="CHEBI:73542"/>
        <dbReference type="ChEBI" id="CHEBI:74269"/>
        <dbReference type="EC" id="2.1.1.228"/>
    </reaction>
</comment>
<dbReference type="Gene3D" id="1.10.1270.20">
    <property type="entry name" value="tRNA(m1g37)methyltransferase, domain 2"/>
    <property type="match status" value="1"/>
</dbReference>
<dbReference type="HAMAP" id="MF_00605">
    <property type="entry name" value="TrmD"/>
    <property type="match status" value="1"/>
</dbReference>
<comment type="function">
    <text evidence="1">Specifically methylates guanosine-37 in various tRNAs.</text>
</comment>
<evidence type="ECO:0000313" key="16">
    <source>
        <dbReference type="EMBL" id="AUG32281.1"/>
    </source>
</evidence>
<dbReference type="NCBIfam" id="TIGR00088">
    <property type="entry name" value="trmD"/>
    <property type="match status" value="1"/>
</dbReference>
<evidence type="ECO:0000256" key="3">
    <source>
        <dbReference type="ARBA" id="ARBA00007630"/>
    </source>
</evidence>
<comment type="similarity">
    <text evidence="3">Belongs to the RNA methyltransferase TrmD family.</text>
</comment>
<dbReference type="EC" id="2.1.1.228" evidence="5"/>
<dbReference type="PANTHER" id="PTHR46417">
    <property type="entry name" value="TRNA (GUANINE-N(1)-)-METHYLTRANSFERASE"/>
    <property type="match status" value="1"/>
</dbReference>
<comment type="subunit">
    <text evidence="4">Homodimer.</text>
</comment>
<dbReference type="InterPro" id="IPR029028">
    <property type="entry name" value="Alpha/beta_knot_MTases"/>
</dbReference>
<evidence type="ECO:0000256" key="12">
    <source>
        <dbReference type="ARBA" id="ARBA00029736"/>
    </source>
</evidence>
<dbReference type="EMBL" id="MG264610">
    <property type="protein sequence ID" value="AUG32281.1"/>
    <property type="molecule type" value="Genomic_DNA"/>
</dbReference>
<proteinExistence type="inferred from homology"/>
<dbReference type="GO" id="GO:0002939">
    <property type="term" value="P:tRNA N1-guanine methylation"/>
    <property type="evidence" value="ECO:0007669"/>
    <property type="project" value="TreeGrafter"/>
</dbReference>
<keyword evidence="9 16" id="KW-0808">Transferase</keyword>
<evidence type="ECO:0000256" key="13">
    <source>
        <dbReference type="ARBA" id="ARBA00033392"/>
    </source>
</evidence>
<keyword evidence="8 16" id="KW-0489">Methyltransferase</keyword>
<evidence type="ECO:0000256" key="5">
    <source>
        <dbReference type="ARBA" id="ARBA00012807"/>
    </source>
</evidence>
<dbReference type="NCBIfam" id="NF000648">
    <property type="entry name" value="PRK00026.1"/>
    <property type="match status" value="1"/>
</dbReference>
<evidence type="ECO:0000256" key="8">
    <source>
        <dbReference type="ARBA" id="ARBA00022603"/>
    </source>
</evidence>
<evidence type="ECO:0000256" key="1">
    <source>
        <dbReference type="ARBA" id="ARBA00002634"/>
    </source>
</evidence>
<evidence type="ECO:0000256" key="14">
    <source>
        <dbReference type="ARBA" id="ARBA00047783"/>
    </source>
</evidence>
<feature type="domain" description="tRNA methyltransferase TRMD/TRM10-type" evidence="15">
    <location>
        <begin position="4"/>
        <end position="225"/>
    </location>
</feature>
<keyword evidence="10" id="KW-0949">S-adenosyl-L-methionine</keyword>
<sequence>MKNIRFDVVTLVPQSVFSLRTLGVIGKAFTMNIAELYIHNPRDYAEGNYRKVDDEPYGGGSGMLLKPEPVFATVEAIPIVNQRRILIMSPQGKLIHQVDLQRWANTYKQLILICGHYEGFDERIRALADEEISIGDFVITGGELPAMIVVNGVTRLLPGTLGKSECLGQESHSNSLLEYPQYTRPAKFREMEVPAVLKSGDHTAIKQWRLNQQKIRTIQRRPDLVSMKDSIRK</sequence>
<dbReference type="Gene3D" id="3.40.1280.10">
    <property type="match status" value="1"/>
</dbReference>
<accession>A0A2H4ZP47</accession>
<evidence type="ECO:0000256" key="4">
    <source>
        <dbReference type="ARBA" id="ARBA00011738"/>
    </source>
</evidence>
<evidence type="ECO:0000256" key="6">
    <source>
        <dbReference type="ARBA" id="ARBA00014679"/>
    </source>
</evidence>
<gene>
    <name evidence="16" type="primary">trmD</name>
    <name evidence="16" type="ORF">PLO_282</name>
</gene>
<dbReference type="PIRSF" id="PIRSF000386">
    <property type="entry name" value="tRNA_mtase"/>
    <property type="match status" value="1"/>
</dbReference>
<evidence type="ECO:0000256" key="2">
    <source>
        <dbReference type="ARBA" id="ARBA00004496"/>
    </source>
</evidence>
<keyword evidence="11" id="KW-0819">tRNA processing</keyword>
<keyword evidence="7" id="KW-0963">Cytoplasm</keyword>
<dbReference type="GO" id="GO:0052906">
    <property type="term" value="F:tRNA (guanine(37)-N1)-methyltransferase activity"/>
    <property type="evidence" value="ECO:0007669"/>
    <property type="project" value="UniProtKB-EC"/>
</dbReference>
<dbReference type="InterPro" id="IPR029026">
    <property type="entry name" value="tRNA_m1G_MTases_N"/>
</dbReference>
<evidence type="ECO:0000256" key="9">
    <source>
        <dbReference type="ARBA" id="ARBA00022679"/>
    </source>
</evidence>
<dbReference type="CDD" id="cd18080">
    <property type="entry name" value="TrmD-like"/>
    <property type="match status" value="1"/>
</dbReference>
<dbReference type="AlphaFoldDB" id="A0A2H4ZP47"/>
<dbReference type="SUPFAM" id="SSF75217">
    <property type="entry name" value="alpha/beta knot"/>
    <property type="match status" value="1"/>
</dbReference>
<evidence type="ECO:0000256" key="7">
    <source>
        <dbReference type="ARBA" id="ARBA00022490"/>
    </source>
</evidence>
<dbReference type="InterPro" id="IPR023148">
    <property type="entry name" value="tRNA_m1G_MeTrfase_C_sf"/>
</dbReference>